<dbReference type="AlphaFoldDB" id="A0A917NBB1"/>
<organism evidence="1 2">
    <name type="scientific">Saccharopolyspora thermophila</name>
    <dbReference type="NCBI Taxonomy" id="89367"/>
    <lineage>
        <taxon>Bacteria</taxon>
        <taxon>Bacillati</taxon>
        <taxon>Actinomycetota</taxon>
        <taxon>Actinomycetes</taxon>
        <taxon>Pseudonocardiales</taxon>
        <taxon>Pseudonocardiaceae</taxon>
        <taxon>Saccharopolyspora</taxon>
    </lineage>
</organism>
<evidence type="ECO:0000313" key="1">
    <source>
        <dbReference type="EMBL" id="GGI83968.1"/>
    </source>
</evidence>
<reference evidence="1 2" key="1">
    <citation type="journal article" date="2014" name="Int. J. Syst. Evol. Microbiol.">
        <title>Complete genome sequence of Corynebacterium casei LMG S-19264T (=DSM 44701T), isolated from a smear-ripened cheese.</title>
        <authorList>
            <consortium name="US DOE Joint Genome Institute (JGI-PGF)"/>
            <person name="Walter F."/>
            <person name="Albersmeier A."/>
            <person name="Kalinowski J."/>
            <person name="Ruckert C."/>
        </authorList>
    </citation>
    <scope>NUCLEOTIDE SEQUENCE [LARGE SCALE GENOMIC DNA]</scope>
    <source>
        <strain evidence="1 2">CGMCC 4.7206</strain>
    </source>
</reference>
<protein>
    <submittedName>
        <fullName evidence="1">Uncharacterized protein</fullName>
    </submittedName>
</protein>
<dbReference type="EMBL" id="BMMT01000006">
    <property type="protein sequence ID" value="GGI83968.1"/>
    <property type="molecule type" value="Genomic_DNA"/>
</dbReference>
<gene>
    <name evidence="1" type="ORF">GCM10011581_21440</name>
</gene>
<comment type="caution">
    <text evidence="1">The sequence shown here is derived from an EMBL/GenBank/DDBJ whole genome shotgun (WGS) entry which is preliminary data.</text>
</comment>
<proteinExistence type="predicted"/>
<dbReference type="Proteomes" id="UP000597989">
    <property type="component" value="Unassembled WGS sequence"/>
</dbReference>
<evidence type="ECO:0000313" key="2">
    <source>
        <dbReference type="Proteomes" id="UP000597989"/>
    </source>
</evidence>
<dbReference type="RefSeq" id="WP_188987175.1">
    <property type="nucleotide sequence ID" value="NZ_BMMT01000006.1"/>
</dbReference>
<sequence>MSNEIDFDAHETMPAPVVGGRACRVPVDALAPRGPWGMRRPKRVVASTGVVSADVVVEPV</sequence>
<accession>A0A917NBB1</accession>
<name>A0A917NBB1_9PSEU</name>